<proteinExistence type="predicted"/>
<dbReference type="Proteomes" id="UP000235661">
    <property type="component" value="Unassembled WGS sequence"/>
</dbReference>
<organism evidence="3 4">
    <name type="scientific">Hoylesella timonensis</name>
    <dbReference type="NCBI Taxonomy" id="386414"/>
    <lineage>
        <taxon>Bacteria</taxon>
        <taxon>Pseudomonadati</taxon>
        <taxon>Bacteroidota</taxon>
        <taxon>Bacteroidia</taxon>
        <taxon>Bacteroidales</taxon>
        <taxon>Prevotellaceae</taxon>
        <taxon>Hoylesella</taxon>
    </lineage>
</organism>
<dbReference type="Pfam" id="PF13476">
    <property type="entry name" value="AAA_23"/>
    <property type="match status" value="1"/>
</dbReference>
<evidence type="ECO:0000313" key="3">
    <source>
        <dbReference type="EMBL" id="PMC10710.1"/>
    </source>
</evidence>
<feature type="coiled-coil region" evidence="1">
    <location>
        <begin position="218"/>
        <end position="330"/>
    </location>
</feature>
<comment type="caution">
    <text evidence="3">The sequence shown here is derived from an EMBL/GenBank/DDBJ whole genome shotgun (WGS) entry which is preliminary data.</text>
</comment>
<dbReference type="Gene3D" id="1.10.287.1490">
    <property type="match status" value="1"/>
</dbReference>
<evidence type="ECO:0000259" key="2">
    <source>
        <dbReference type="Pfam" id="PF13476"/>
    </source>
</evidence>
<dbReference type="PANTHER" id="PTHR32114">
    <property type="entry name" value="ABC TRANSPORTER ABCH.3"/>
    <property type="match status" value="1"/>
</dbReference>
<dbReference type="SUPFAM" id="SSF75712">
    <property type="entry name" value="Rad50 coiled-coil Zn hook"/>
    <property type="match status" value="1"/>
</dbReference>
<name>A0A2N6Q6T0_9BACT</name>
<dbReference type="GO" id="GO:0016887">
    <property type="term" value="F:ATP hydrolysis activity"/>
    <property type="evidence" value="ECO:0007669"/>
    <property type="project" value="InterPro"/>
</dbReference>
<feature type="coiled-coil region" evidence="1">
    <location>
        <begin position="386"/>
        <end position="535"/>
    </location>
</feature>
<dbReference type="PANTHER" id="PTHR32114:SF2">
    <property type="entry name" value="ABC TRANSPORTER ABCH.3"/>
    <property type="match status" value="1"/>
</dbReference>
<evidence type="ECO:0000256" key="1">
    <source>
        <dbReference type="SAM" id="Coils"/>
    </source>
</evidence>
<dbReference type="GO" id="GO:0006302">
    <property type="term" value="P:double-strand break repair"/>
    <property type="evidence" value="ECO:0007669"/>
    <property type="project" value="InterPro"/>
</dbReference>
<sequence>MKITFRKLVIKNFKGIEELEVNYDASVTNILGANHTGKTTTADAIMWVLFGKNSEGQAKFGISPKDKENNIIPNLENVVELTMAVDEHVYALRKVRKGVTNKKDERTGNTIECFINDRRLTLTDYQEEIKAICSENLFKAITSPQYFNSLTADQQRALLVKMVGETSAEQVAAGDKDFAAMLNEIGGDDIKAYREHLSYMMKQVKESLNALPERITENEEMRQQLQDAGTNFAAMRKRLGEIEEAIKKYDEQLLDSTAAVTQQQQQRAEIRRQIGEIEKEQQAITYRIDTENRKQAKLHDDKVADLEYQLKDVRRDIDKKSSEIGRYEQDLQSIELLAADFRKRWQEVEAETFEWDTSKETCPTCGQPLPTIDVERLKKDANDRWMNAHMEKQDALDAEAAKMKEQKRQADAEIYNGIGKLEILKTQETDIARKLDEARQETVALSKAEDDERWAELQSECEQLKHQLNIMTAEVTGSGDNQIILQNKADLQKQRDQLKADLGRENLIAMRTARIEELSEQMRTLNQQLTELESKDYTANRFENAMIRDLESRVNGLFDLVRFSMFETLLNGSTRPTCVMTMHGVPYNDLSNSEKINAGIDLIKAMSRYNDVYAPIIIDNAESCNHILPTECQQIRLVVSMDEKLTIVN</sequence>
<evidence type="ECO:0000313" key="4">
    <source>
        <dbReference type="Proteomes" id="UP000235661"/>
    </source>
</evidence>
<dbReference type="InterPro" id="IPR027417">
    <property type="entry name" value="P-loop_NTPase"/>
</dbReference>
<keyword evidence="1" id="KW-0175">Coiled coil</keyword>
<dbReference type="EMBL" id="PNGI01000006">
    <property type="protein sequence ID" value="PMC10710.1"/>
    <property type="molecule type" value="Genomic_DNA"/>
</dbReference>
<protein>
    <recommendedName>
        <fullName evidence="2">Rad50/SbcC-type AAA domain-containing protein</fullName>
    </recommendedName>
</protein>
<reference evidence="3 4" key="1">
    <citation type="submission" date="2017-09" db="EMBL/GenBank/DDBJ databases">
        <title>Bacterial strain isolated from the female urinary microbiota.</title>
        <authorList>
            <person name="Thomas-White K."/>
            <person name="Kumar N."/>
            <person name="Forster S."/>
            <person name="Putonti C."/>
            <person name="Lawley T."/>
            <person name="Wolfe A.J."/>
        </authorList>
    </citation>
    <scope>NUCLEOTIDE SEQUENCE [LARGE SCALE GENOMIC DNA]</scope>
    <source>
        <strain evidence="3 4">UMB0818</strain>
    </source>
</reference>
<accession>A0A2N6Q6T0</accession>
<dbReference type="AlphaFoldDB" id="A0A2N6Q6T0"/>
<dbReference type="InterPro" id="IPR038729">
    <property type="entry name" value="Rad50/SbcC_AAA"/>
</dbReference>
<dbReference type="SUPFAM" id="SSF52540">
    <property type="entry name" value="P-loop containing nucleoside triphosphate hydrolases"/>
    <property type="match status" value="1"/>
</dbReference>
<feature type="domain" description="Rad50/SbcC-type AAA" evidence="2">
    <location>
        <begin position="7"/>
        <end position="281"/>
    </location>
</feature>
<dbReference type="RefSeq" id="WP_102188085.1">
    <property type="nucleotide sequence ID" value="NZ_PNGI01000006.1"/>
</dbReference>
<dbReference type="Gene3D" id="3.40.50.300">
    <property type="entry name" value="P-loop containing nucleotide triphosphate hydrolases"/>
    <property type="match status" value="1"/>
</dbReference>
<gene>
    <name evidence="3" type="ORF">CJ232_04220</name>
</gene>